<reference evidence="1" key="1">
    <citation type="submission" date="2018-06" db="EMBL/GenBank/DDBJ databases">
        <authorList>
            <person name="Zhirakovskaya E."/>
        </authorList>
    </citation>
    <scope>NUCLEOTIDE SEQUENCE</scope>
</reference>
<dbReference type="EMBL" id="UOGA01000125">
    <property type="protein sequence ID" value="VAX18499.1"/>
    <property type="molecule type" value="Genomic_DNA"/>
</dbReference>
<evidence type="ECO:0000313" key="1">
    <source>
        <dbReference type="EMBL" id="VAX18499.1"/>
    </source>
</evidence>
<feature type="non-terminal residue" evidence="1">
    <location>
        <position position="39"/>
    </location>
</feature>
<gene>
    <name evidence="1" type="ORF">MNBD_NITROSPINAE04-51</name>
</gene>
<proteinExistence type="predicted"/>
<organism evidence="1">
    <name type="scientific">hydrothermal vent metagenome</name>
    <dbReference type="NCBI Taxonomy" id="652676"/>
    <lineage>
        <taxon>unclassified sequences</taxon>
        <taxon>metagenomes</taxon>
        <taxon>ecological metagenomes</taxon>
    </lineage>
</organism>
<accession>A0A3B1BKK3</accession>
<name>A0A3B1BKK3_9ZZZZ</name>
<sequence>MGLFAGRRFASHPRKIRTISVESGADSQVLIGAHDLAGG</sequence>
<protein>
    <submittedName>
        <fullName evidence="1">Uncharacterized protein</fullName>
    </submittedName>
</protein>
<dbReference type="AlphaFoldDB" id="A0A3B1BKK3"/>